<name>A0A3M7SJ68_BRAPC</name>
<dbReference type="OrthoDB" id="416454at2759"/>
<accession>A0A3M7SJ68</accession>
<protein>
    <submittedName>
        <fullName evidence="1">RNA-directed DNA polymerase from mobile element</fullName>
    </submittedName>
</protein>
<comment type="caution">
    <text evidence="1">The sequence shown here is derived from an EMBL/GenBank/DDBJ whole genome shotgun (WGS) entry which is preliminary data.</text>
</comment>
<reference evidence="1 2" key="1">
    <citation type="journal article" date="2018" name="Sci. Rep.">
        <title>Genomic signatures of local adaptation to the degree of environmental predictability in rotifers.</title>
        <authorList>
            <person name="Franch-Gras L."/>
            <person name="Hahn C."/>
            <person name="Garcia-Roger E.M."/>
            <person name="Carmona M.J."/>
            <person name="Serra M."/>
            <person name="Gomez A."/>
        </authorList>
    </citation>
    <scope>NUCLEOTIDE SEQUENCE [LARGE SCALE GENOMIC DNA]</scope>
    <source>
        <strain evidence="1">HYR1</strain>
    </source>
</reference>
<dbReference type="GO" id="GO:0003964">
    <property type="term" value="F:RNA-directed DNA polymerase activity"/>
    <property type="evidence" value="ECO:0007669"/>
    <property type="project" value="UniProtKB-KW"/>
</dbReference>
<dbReference type="EMBL" id="REGN01001301">
    <property type="protein sequence ID" value="RNA35667.1"/>
    <property type="molecule type" value="Genomic_DNA"/>
</dbReference>
<dbReference type="Proteomes" id="UP000276133">
    <property type="component" value="Unassembled WGS sequence"/>
</dbReference>
<dbReference type="AlphaFoldDB" id="A0A3M7SJ68"/>
<evidence type="ECO:0000313" key="2">
    <source>
        <dbReference type="Proteomes" id="UP000276133"/>
    </source>
</evidence>
<keyword evidence="2" id="KW-1185">Reference proteome</keyword>
<proteinExistence type="predicted"/>
<organism evidence="1 2">
    <name type="scientific">Brachionus plicatilis</name>
    <name type="common">Marine rotifer</name>
    <name type="synonym">Brachionus muelleri</name>
    <dbReference type="NCBI Taxonomy" id="10195"/>
    <lineage>
        <taxon>Eukaryota</taxon>
        <taxon>Metazoa</taxon>
        <taxon>Spiralia</taxon>
        <taxon>Gnathifera</taxon>
        <taxon>Rotifera</taxon>
        <taxon>Eurotatoria</taxon>
        <taxon>Monogononta</taxon>
        <taxon>Pseudotrocha</taxon>
        <taxon>Ploima</taxon>
        <taxon>Brachionidae</taxon>
        <taxon>Brachionus</taxon>
    </lineage>
</organism>
<keyword evidence="1" id="KW-0695">RNA-directed DNA polymerase</keyword>
<keyword evidence="1" id="KW-0808">Transferase</keyword>
<gene>
    <name evidence="1" type="ORF">BpHYR1_048467</name>
</gene>
<sequence>MLEKYLSVQSDKQISKLFRFPNCFRIFSNKQKNMAHFHKCEFDEPATTKEITSAIKRLKEEAASGPDQIHNLILRESKIPNAWISANITMIPKKSIAQDPANYRPISMKSCLGKLLERIVYSRLQYVTKS</sequence>
<keyword evidence="1" id="KW-0548">Nucleotidyltransferase</keyword>
<evidence type="ECO:0000313" key="1">
    <source>
        <dbReference type="EMBL" id="RNA35667.1"/>
    </source>
</evidence>
<dbReference type="PANTHER" id="PTHR19446">
    <property type="entry name" value="REVERSE TRANSCRIPTASES"/>
    <property type="match status" value="1"/>
</dbReference>